<keyword evidence="1" id="KW-1133">Transmembrane helix</keyword>
<dbReference type="PANTHER" id="PTHR28254:SF1">
    <property type="entry name" value="CYTOCHROME B-C1 COMPLEX SUBUNIT 10, MITOCHONDRIAL"/>
    <property type="match status" value="1"/>
</dbReference>
<organism evidence="2 3">
    <name type="scientific">Phlyctema vagabunda</name>
    <dbReference type="NCBI Taxonomy" id="108571"/>
    <lineage>
        <taxon>Eukaryota</taxon>
        <taxon>Fungi</taxon>
        <taxon>Dikarya</taxon>
        <taxon>Ascomycota</taxon>
        <taxon>Pezizomycotina</taxon>
        <taxon>Leotiomycetes</taxon>
        <taxon>Helotiales</taxon>
        <taxon>Dermateaceae</taxon>
        <taxon>Phlyctema</taxon>
    </lineage>
</organism>
<feature type="transmembrane region" description="Helical" evidence="1">
    <location>
        <begin position="52"/>
        <end position="72"/>
    </location>
</feature>
<proteinExistence type="predicted"/>
<evidence type="ECO:0000313" key="3">
    <source>
        <dbReference type="Proteomes" id="UP001629113"/>
    </source>
</evidence>
<gene>
    <name evidence="2" type="ORF">PVAG01_11496</name>
</gene>
<dbReference type="InterPro" id="IPR019182">
    <property type="entry name" value="Cytochrome_b-c1_su10_fun"/>
</dbReference>
<dbReference type="PANTHER" id="PTHR28254">
    <property type="entry name" value="CYTOCHROME B-C1 COMPLEX SUBUNIT 10"/>
    <property type="match status" value="1"/>
</dbReference>
<dbReference type="EMBL" id="JBFCZG010000012">
    <property type="protein sequence ID" value="KAL3417073.1"/>
    <property type="molecule type" value="Genomic_DNA"/>
</dbReference>
<evidence type="ECO:0000256" key="1">
    <source>
        <dbReference type="SAM" id="Phobius"/>
    </source>
</evidence>
<name>A0ABR4P194_9HELO</name>
<dbReference type="Proteomes" id="UP001629113">
    <property type="component" value="Unassembled WGS sequence"/>
</dbReference>
<keyword evidence="3" id="KW-1185">Reference proteome</keyword>
<protein>
    <submittedName>
        <fullName evidence="2">Uncharacterized protein</fullName>
    </submittedName>
</protein>
<comment type="caution">
    <text evidence="2">The sequence shown here is derived from an EMBL/GenBank/DDBJ whole genome shotgun (WGS) entry which is preliminary data.</text>
</comment>
<reference evidence="2 3" key="1">
    <citation type="submission" date="2024-06" db="EMBL/GenBank/DDBJ databases">
        <title>Complete genome of Phlyctema vagabunda strain 19-DSS-EL-015.</title>
        <authorList>
            <person name="Fiorenzani C."/>
        </authorList>
    </citation>
    <scope>NUCLEOTIDE SEQUENCE [LARGE SCALE GENOMIC DNA]</scope>
    <source>
        <strain evidence="2 3">19-DSS-EL-015</strain>
    </source>
</reference>
<accession>A0ABR4P194</accession>
<keyword evidence="1" id="KW-0472">Membrane</keyword>
<dbReference type="Pfam" id="PF09796">
    <property type="entry name" value="QCR10"/>
    <property type="match status" value="1"/>
</dbReference>
<sequence length="103" mass="11429">MSADPHNFNLLSGQAKPITPRPNYTTYKSPYGPKYTVPAHVGGWTAKSFTRLGFTLGGFGGVAGFFALFFFSDIPRVRRDIMLKIPIVGDYFIKDTHPADNPF</sequence>
<evidence type="ECO:0000313" key="2">
    <source>
        <dbReference type="EMBL" id="KAL3417073.1"/>
    </source>
</evidence>
<keyword evidence="1" id="KW-0812">Transmembrane</keyword>